<evidence type="ECO:0000313" key="1">
    <source>
        <dbReference type="EMBL" id="MBX39661.1"/>
    </source>
</evidence>
<protein>
    <submittedName>
        <fullName evidence="1">Uncharacterized protein</fullName>
    </submittedName>
</protein>
<dbReference type="EMBL" id="GGEC01059177">
    <property type="protein sequence ID" value="MBX39661.1"/>
    <property type="molecule type" value="Transcribed_RNA"/>
</dbReference>
<dbReference type="AlphaFoldDB" id="A0A2P2NB18"/>
<sequence length="45" mass="5155">MTSYANLVGWPFTKINLCPKQFTQSSPWQCDTFGHGLWQGQSISY</sequence>
<organism evidence="1">
    <name type="scientific">Rhizophora mucronata</name>
    <name type="common">Asiatic mangrove</name>
    <dbReference type="NCBI Taxonomy" id="61149"/>
    <lineage>
        <taxon>Eukaryota</taxon>
        <taxon>Viridiplantae</taxon>
        <taxon>Streptophyta</taxon>
        <taxon>Embryophyta</taxon>
        <taxon>Tracheophyta</taxon>
        <taxon>Spermatophyta</taxon>
        <taxon>Magnoliopsida</taxon>
        <taxon>eudicotyledons</taxon>
        <taxon>Gunneridae</taxon>
        <taxon>Pentapetalae</taxon>
        <taxon>rosids</taxon>
        <taxon>fabids</taxon>
        <taxon>Malpighiales</taxon>
        <taxon>Rhizophoraceae</taxon>
        <taxon>Rhizophora</taxon>
    </lineage>
</organism>
<accession>A0A2P2NB18</accession>
<name>A0A2P2NB18_RHIMU</name>
<proteinExistence type="predicted"/>
<reference evidence="1" key="1">
    <citation type="submission" date="2018-02" db="EMBL/GenBank/DDBJ databases">
        <title>Rhizophora mucronata_Transcriptome.</title>
        <authorList>
            <person name="Meera S.P."/>
            <person name="Sreeshan A."/>
            <person name="Augustine A."/>
        </authorList>
    </citation>
    <scope>NUCLEOTIDE SEQUENCE</scope>
    <source>
        <tissue evidence="1">Leaf</tissue>
    </source>
</reference>